<dbReference type="PANTHER" id="PTHR30026:SF20">
    <property type="entry name" value="OUTER MEMBRANE PROTEIN TOLC"/>
    <property type="match status" value="1"/>
</dbReference>
<evidence type="ECO:0000256" key="8">
    <source>
        <dbReference type="SAM" id="SignalP"/>
    </source>
</evidence>
<accession>A0ABU1TPA7</accession>
<gene>
    <name evidence="9" type="ORF">J2X31_001810</name>
</gene>
<feature type="signal peptide" evidence="8">
    <location>
        <begin position="1"/>
        <end position="21"/>
    </location>
</feature>
<keyword evidence="4" id="KW-1134">Transmembrane beta strand</keyword>
<keyword evidence="7" id="KW-0998">Cell outer membrane</keyword>
<evidence type="ECO:0000313" key="9">
    <source>
        <dbReference type="EMBL" id="MDR6967798.1"/>
    </source>
</evidence>
<dbReference type="InterPro" id="IPR003423">
    <property type="entry name" value="OMP_efflux"/>
</dbReference>
<dbReference type="RefSeq" id="WP_310026099.1">
    <property type="nucleotide sequence ID" value="NZ_JAVDVI010000006.1"/>
</dbReference>
<dbReference type="Pfam" id="PF02321">
    <property type="entry name" value="OEP"/>
    <property type="match status" value="2"/>
</dbReference>
<comment type="similarity">
    <text evidence="2">Belongs to the outer membrane factor (OMF) (TC 1.B.17) family.</text>
</comment>
<keyword evidence="8" id="KW-0732">Signal</keyword>
<evidence type="ECO:0000313" key="10">
    <source>
        <dbReference type="Proteomes" id="UP001255185"/>
    </source>
</evidence>
<feature type="chain" id="PRO_5047297311" evidence="8">
    <location>
        <begin position="22"/>
        <end position="449"/>
    </location>
</feature>
<comment type="caution">
    <text evidence="9">The sequence shown here is derived from an EMBL/GenBank/DDBJ whole genome shotgun (WGS) entry which is preliminary data.</text>
</comment>
<keyword evidence="3" id="KW-0813">Transport</keyword>
<dbReference type="InterPro" id="IPR051906">
    <property type="entry name" value="TolC-like"/>
</dbReference>
<dbReference type="EMBL" id="JAVDVI010000006">
    <property type="protein sequence ID" value="MDR6967798.1"/>
    <property type="molecule type" value="Genomic_DNA"/>
</dbReference>
<keyword evidence="10" id="KW-1185">Reference proteome</keyword>
<dbReference type="SUPFAM" id="SSF56954">
    <property type="entry name" value="Outer membrane efflux proteins (OEP)"/>
    <property type="match status" value="1"/>
</dbReference>
<evidence type="ECO:0000256" key="4">
    <source>
        <dbReference type="ARBA" id="ARBA00022452"/>
    </source>
</evidence>
<sequence>MKSNPILLSAVFLLGISAVKAQEKTTLSLKEAVNIALSKSDEVSLANSKVNTKSYEVESTKMYQYPDMKISGQYLRLTNAEINLQSSQESSEPADPDAEATASPKVNQLILAQANVTMPIFSGFKLKNSIKASENLYNSELANASFSKEQTAMKVVQFYADLYKAQKSVELFKESLKSSQQRVTDFTAMEENGIIARNDLLKAQLQVSNVQLSLAEAEKNVRLINYYLVTLLKLSPDTQIVVSPDNVDANLFNTTIKTEDEALESRKDLEALRFVEKATEANIKVAQSNYYPSLSLIAGYTMLDLQNVVRVENAMNVGVGLSYNLSSIFKNGKEVKVAKSRFEEIQYQQAILIDHIKAEMVVARENYELSVKQDKVYTEAVDQASENYRIVKDKYDNGLSDTNDLLEADVDALSTKINQAYAKANVVLKYYELLEAAGQLTQSFNTTNN</sequence>
<organism evidence="9 10">
    <name type="scientific">Flavobacterium arsenatis</name>
    <dbReference type="NCBI Taxonomy" id="1484332"/>
    <lineage>
        <taxon>Bacteria</taxon>
        <taxon>Pseudomonadati</taxon>
        <taxon>Bacteroidota</taxon>
        <taxon>Flavobacteriia</taxon>
        <taxon>Flavobacteriales</taxon>
        <taxon>Flavobacteriaceae</taxon>
        <taxon>Flavobacterium</taxon>
    </lineage>
</organism>
<reference evidence="9 10" key="1">
    <citation type="submission" date="2023-07" db="EMBL/GenBank/DDBJ databases">
        <title>Sorghum-associated microbial communities from plants grown in Nebraska, USA.</title>
        <authorList>
            <person name="Schachtman D."/>
        </authorList>
    </citation>
    <scope>NUCLEOTIDE SEQUENCE [LARGE SCALE GENOMIC DNA]</scope>
    <source>
        <strain evidence="9 10">3773</strain>
    </source>
</reference>
<dbReference type="PANTHER" id="PTHR30026">
    <property type="entry name" value="OUTER MEMBRANE PROTEIN TOLC"/>
    <property type="match status" value="1"/>
</dbReference>
<dbReference type="Gene3D" id="1.20.1600.10">
    <property type="entry name" value="Outer membrane efflux proteins (OEP)"/>
    <property type="match status" value="1"/>
</dbReference>
<evidence type="ECO:0000256" key="3">
    <source>
        <dbReference type="ARBA" id="ARBA00022448"/>
    </source>
</evidence>
<comment type="subcellular location">
    <subcellularLocation>
        <location evidence="1">Cell outer membrane</location>
    </subcellularLocation>
</comment>
<keyword evidence="6" id="KW-0472">Membrane</keyword>
<protein>
    <submittedName>
        <fullName evidence="9">Outer membrane protein TolC</fullName>
    </submittedName>
</protein>
<dbReference type="Proteomes" id="UP001255185">
    <property type="component" value="Unassembled WGS sequence"/>
</dbReference>
<evidence type="ECO:0000256" key="7">
    <source>
        <dbReference type="ARBA" id="ARBA00023237"/>
    </source>
</evidence>
<evidence type="ECO:0000256" key="6">
    <source>
        <dbReference type="ARBA" id="ARBA00023136"/>
    </source>
</evidence>
<name>A0ABU1TPA7_9FLAO</name>
<evidence type="ECO:0000256" key="5">
    <source>
        <dbReference type="ARBA" id="ARBA00022692"/>
    </source>
</evidence>
<proteinExistence type="inferred from homology"/>
<evidence type="ECO:0000256" key="1">
    <source>
        <dbReference type="ARBA" id="ARBA00004442"/>
    </source>
</evidence>
<evidence type="ECO:0000256" key="2">
    <source>
        <dbReference type="ARBA" id="ARBA00007613"/>
    </source>
</evidence>
<keyword evidence="5" id="KW-0812">Transmembrane</keyword>